<reference evidence="2 3" key="1">
    <citation type="submission" date="2019-05" db="EMBL/GenBank/DDBJ databases">
        <title>Another draft genome of Portunus trituberculatus and its Hox gene families provides insights of decapod evolution.</title>
        <authorList>
            <person name="Jeong J.-H."/>
            <person name="Song I."/>
            <person name="Kim S."/>
            <person name="Choi T."/>
            <person name="Kim D."/>
            <person name="Ryu S."/>
            <person name="Kim W."/>
        </authorList>
    </citation>
    <scope>NUCLEOTIDE SEQUENCE [LARGE SCALE GENOMIC DNA]</scope>
    <source>
        <tissue evidence="2">Muscle</tissue>
    </source>
</reference>
<evidence type="ECO:0000256" key="1">
    <source>
        <dbReference type="SAM" id="MobiDB-lite"/>
    </source>
</evidence>
<feature type="compositionally biased region" description="Pro residues" evidence="1">
    <location>
        <begin position="1"/>
        <end position="11"/>
    </location>
</feature>
<feature type="compositionally biased region" description="Polar residues" evidence="1">
    <location>
        <begin position="103"/>
        <end position="113"/>
    </location>
</feature>
<proteinExistence type="predicted"/>
<dbReference type="AlphaFoldDB" id="A0A5B7CK36"/>
<feature type="region of interest" description="Disordered" evidence="1">
    <location>
        <begin position="1"/>
        <end position="41"/>
    </location>
</feature>
<accession>A0A5B7CK36</accession>
<comment type="caution">
    <text evidence="2">The sequence shown here is derived from an EMBL/GenBank/DDBJ whole genome shotgun (WGS) entry which is preliminary data.</text>
</comment>
<dbReference type="Proteomes" id="UP000324222">
    <property type="component" value="Unassembled WGS sequence"/>
</dbReference>
<sequence length="187" mass="19946">MSPKLPLPHNPEAPTRRGGHGGCSSGRPPLPRRTPSSAPGTLFTLALREKRGAWRGGRSTSGILRGLWDTALKSLPSVLVSGWRQQRRQQQRRPPPTPSTSRHSLTTAAQTQARPDPRPRLRVRPPPSTTTATSSSSSSTAATISTATARSRSLSCIVILAASLLGIRVSSVPHTHLSPSYLYTPAA</sequence>
<evidence type="ECO:0000313" key="3">
    <source>
        <dbReference type="Proteomes" id="UP000324222"/>
    </source>
</evidence>
<feature type="compositionally biased region" description="Low complexity" evidence="1">
    <location>
        <begin position="129"/>
        <end position="143"/>
    </location>
</feature>
<dbReference type="EMBL" id="VSRR010000058">
    <property type="protein sequence ID" value="MPC09161.1"/>
    <property type="molecule type" value="Genomic_DNA"/>
</dbReference>
<feature type="region of interest" description="Disordered" evidence="1">
    <location>
        <begin position="82"/>
        <end position="143"/>
    </location>
</feature>
<keyword evidence="3" id="KW-1185">Reference proteome</keyword>
<organism evidence="2 3">
    <name type="scientific">Portunus trituberculatus</name>
    <name type="common">Swimming crab</name>
    <name type="synonym">Neptunus trituberculatus</name>
    <dbReference type="NCBI Taxonomy" id="210409"/>
    <lineage>
        <taxon>Eukaryota</taxon>
        <taxon>Metazoa</taxon>
        <taxon>Ecdysozoa</taxon>
        <taxon>Arthropoda</taxon>
        <taxon>Crustacea</taxon>
        <taxon>Multicrustacea</taxon>
        <taxon>Malacostraca</taxon>
        <taxon>Eumalacostraca</taxon>
        <taxon>Eucarida</taxon>
        <taxon>Decapoda</taxon>
        <taxon>Pleocyemata</taxon>
        <taxon>Brachyura</taxon>
        <taxon>Eubrachyura</taxon>
        <taxon>Portunoidea</taxon>
        <taxon>Portunidae</taxon>
        <taxon>Portuninae</taxon>
        <taxon>Portunus</taxon>
    </lineage>
</organism>
<protein>
    <submittedName>
        <fullName evidence="2">Uncharacterized protein</fullName>
    </submittedName>
</protein>
<evidence type="ECO:0000313" key="2">
    <source>
        <dbReference type="EMBL" id="MPC09161.1"/>
    </source>
</evidence>
<name>A0A5B7CK36_PORTR</name>
<gene>
    <name evidence="2" type="ORF">E2C01_001765</name>
</gene>